<dbReference type="RefSeq" id="WP_344348273.1">
    <property type="nucleotide sequence ID" value="NZ_JBHSOE010000001.1"/>
</dbReference>
<evidence type="ECO:0000313" key="2">
    <source>
        <dbReference type="EMBL" id="MFC5654111.1"/>
    </source>
</evidence>
<dbReference type="PANTHER" id="PTHR33627:SF1">
    <property type="entry name" value="TRANSPOSASE"/>
    <property type="match status" value="1"/>
</dbReference>
<comment type="caution">
    <text evidence="2">The sequence shown here is derived from an EMBL/GenBank/DDBJ whole genome shotgun (WGS) entry which is preliminary data.</text>
</comment>
<feature type="domain" description="Transposase IS701-like DDE" evidence="1">
    <location>
        <begin position="2"/>
        <end position="215"/>
    </location>
</feature>
<dbReference type="Proteomes" id="UP001596065">
    <property type="component" value="Unassembled WGS sequence"/>
</dbReference>
<evidence type="ECO:0000259" key="1">
    <source>
        <dbReference type="Pfam" id="PF13546"/>
    </source>
</evidence>
<dbReference type="EMBL" id="JBHSOE010000001">
    <property type="protein sequence ID" value="MFC5654111.1"/>
    <property type="molecule type" value="Genomic_DNA"/>
</dbReference>
<protein>
    <submittedName>
        <fullName evidence="2">IS701 family transposase</fullName>
    </submittedName>
</protein>
<dbReference type="PANTHER" id="PTHR33627">
    <property type="entry name" value="TRANSPOSASE"/>
    <property type="match status" value="1"/>
</dbReference>
<proteinExistence type="predicted"/>
<reference evidence="3" key="1">
    <citation type="journal article" date="2019" name="Int. J. Syst. Evol. Microbiol.">
        <title>The Global Catalogue of Microorganisms (GCM) 10K type strain sequencing project: providing services to taxonomists for standard genome sequencing and annotation.</title>
        <authorList>
            <consortium name="The Broad Institute Genomics Platform"/>
            <consortium name="The Broad Institute Genome Sequencing Center for Infectious Disease"/>
            <person name="Wu L."/>
            <person name="Ma J."/>
        </authorList>
    </citation>
    <scope>NUCLEOTIDE SEQUENCE [LARGE SCALE GENOMIC DNA]</scope>
    <source>
        <strain evidence="3">KCTC 5701</strain>
    </source>
</reference>
<name>A0ABW0W7E7_STRNO</name>
<dbReference type="Pfam" id="PF13546">
    <property type="entry name" value="DDE_5"/>
    <property type="match status" value="1"/>
</dbReference>
<dbReference type="InterPro" id="IPR038721">
    <property type="entry name" value="IS701-like_DDE_dom"/>
</dbReference>
<dbReference type="InterPro" id="IPR039365">
    <property type="entry name" value="IS701-like"/>
</dbReference>
<sequence>MPRMDQRRWAEVYLRGLLMVDGKKSVRRIAESLPIFQAKQSLQQFINQSPWDWEPVRALLARHAEASRRPQAWSVERVVIPKRGERSVGVQKRFVPELGRTVNSQLGLGVVLTSDTMSVPVDWRIALHGKWREEAAFRRSAYIPENVYGKPEWAEITDMLEEMGTRWHLSPAPVIGNLRHLPDAARLVNWLTARGIDYAVEVDASFPVTKGDAAAYPARPVTNARDVLRDATGSGAQRGAGALSLTRARRGRLISQYVRVPTAARLVKSPPQQPVRLIGEITAAQEPTRFWLTNVTGGLLEEVMPLVSLSARSRAGMQRLETHFGLRDFEGRSFRGWHHHMTMVSTAAAYSALREAAAHPGPLAAAGAHRDLSA</sequence>
<keyword evidence="3" id="KW-1185">Reference proteome</keyword>
<organism evidence="2 3">
    <name type="scientific">Streptomyces nogalater</name>
    <dbReference type="NCBI Taxonomy" id="38314"/>
    <lineage>
        <taxon>Bacteria</taxon>
        <taxon>Bacillati</taxon>
        <taxon>Actinomycetota</taxon>
        <taxon>Actinomycetes</taxon>
        <taxon>Kitasatosporales</taxon>
        <taxon>Streptomycetaceae</taxon>
        <taxon>Streptomyces</taxon>
    </lineage>
</organism>
<accession>A0ABW0W7E7</accession>
<gene>
    <name evidence="2" type="ORF">ACFP3J_01215</name>
</gene>
<evidence type="ECO:0000313" key="3">
    <source>
        <dbReference type="Proteomes" id="UP001596065"/>
    </source>
</evidence>